<organism evidence="2 3">
    <name type="scientific">Actinoplanes derwentensis</name>
    <dbReference type="NCBI Taxonomy" id="113562"/>
    <lineage>
        <taxon>Bacteria</taxon>
        <taxon>Bacillati</taxon>
        <taxon>Actinomycetota</taxon>
        <taxon>Actinomycetes</taxon>
        <taxon>Micromonosporales</taxon>
        <taxon>Micromonosporaceae</taxon>
        <taxon>Actinoplanes</taxon>
    </lineage>
</organism>
<dbReference type="CDD" id="cd05403">
    <property type="entry name" value="NT_KNTase_like"/>
    <property type="match status" value="1"/>
</dbReference>
<accession>A0A1H2CTH6</accession>
<feature type="region of interest" description="Disordered" evidence="1">
    <location>
        <begin position="97"/>
        <end position="123"/>
    </location>
</feature>
<proteinExistence type="predicted"/>
<feature type="compositionally biased region" description="Polar residues" evidence="1">
    <location>
        <begin position="112"/>
        <end position="123"/>
    </location>
</feature>
<evidence type="ECO:0000313" key="2">
    <source>
        <dbReference type="EMBL" id="SDT73815.1"/>
    </source>
</evidence>
<dbReference type="AlphaFoldDB" id="A0A1H2CTH6"/>
<evidence type="ECO:0000313" key="3">
    <source>
        <dbReference type="Proteomes" id="UP000198688"/>
    </source>
</evidence>
<reference evidence="2" key="1">
    <citation type="submission" date="2016-10" db="EMBL/GenBank/DDBJ databases">
        <authorList>
            <person name="de Groot N.N."/>
        </authorList>
    </citation>
    <scope>NUCLEOTIDE SEQUENCE [LARGE SCALE GENOMIC DNA]</scope>
    <source>
        <strain evidence="2">DSM 43941</strain>
    </source>
</reference>
<dbReference type="Proteomes" id="UP000198688">
    <property type="component" value="Chromosome I"/>
</dbReference>
<dbReference type="SUPFAM" id="SSF81301">
    <property type="entry name" value="Nucleotidyltransferase"/>
    <property type="match status" value="1"/>
</dbReference>
<evidence type="ECO:0008006" key="4">
    <source>
        <dbReference type="Google" id="ProtNLM"/>
    </source>
</evidence>
<gene>
    <name evidence="2" type="ORF">SAMN04489716_6788</name>
</gene>
<dbReference type="EMBL" id="LT629758">
    <property type="protein sequence ID" value="SDT73815.1"/>
    <property type="molecule type" value="Genomic_DNA"/>
</dbReference>
<sequence length="268" mass="28714">MEVAAQLVAARFPSAHAAFLGGSAPTARRTRWSDLDVVVVLDGPPAPFRETTRHSGQLVEWFVQTPESLRHYWRLDASRRRTPLLRMVAEGVPLVLPQPGDEPDPLLPGVSRSASRTGAGPQSPTALAEIYQAEAVALLAAGPPDPGAAAVDYQRYLVTDLLDDLRGATDPVEVAYLAATIVLSASDLLLLAENRWSARGKWLPRRLAEVDPGLPGRLVEGHRAVLTGDDRELLLAAVRAVLDHTGGPLQEGFRVAGTVPALPIPHSQ</sequence>
<keyword evidence="3" id="KW-1185">Reference proteome</keyword>
<dbReference type="InterPro" id="IPR043519">
    <property type="entry name" value="NT_sf"/>
</dbReference>
<name>A0A1H2CTH6_9ACTN</name>
<dbReference type="STRING" id="113562.SAMN04489716_6788"/>
<protein>
    <recommendedName>
        <fullName evidence="4">Nucleotidyltransferase domain-containing protein</fullName>
    </recommendedName>
</protein>
<evidence type="ECO:0000256" key="1">
    <source>
        <dbReference type="SAM" id="MobiDB-lite"/>
    </source>
</evidence>